<reference evidence="3" key="1">
    <citation type="submission" date="2023-01" db="EMBL/GenBank/DDBJ databases">
        <authorList>
            <person name="Van Ghelder C."/>
            <person name="Rancurel C."/>
        </authorList>
    </citation>
    <scope>NUCLEOTIDE SEQUENCE</scope>
    <source>
        <strain evidence="3">CNCM I-4278</strain>
    </source>
</reference>
<keyword evidence="2" id="KW-0812">Transmembrane</keyword>
<dbReference type="EMBL" id="CAOQHR010000003">
    <property type="protein sequence ID" value="CAI6332160.1"/>
    <property type="molecule type" value="Genomic_DNA"/>
</dbReference>
<evidence type="ECO:0000313" key="3">
    <source>
        <dbReference type="EMBL" id="CAI6332160.1"/>
    </source>
</evidence>
<protein>
    <submittedName>
        <fullName evidence="3">Uncharacterized protein</fullName>
    </submittedName>
</protein>
<feature type="region of interest" description="Disordered" evidence="1">
    <location>
        <begin position="19"/>
        <end position="96"/>
    </location>
</feature>
<feature type="compositionally biased region" description="Polar residues" evidence="1">
    <location>
        <begin position="69"/>
        <end position="92"/>
    </location>
</feature>
<comment type="caution">
    <text evidence="3">The sequence shown here is derived from an EMBL/GenBank/DDBJ whole genome shotgun (WGS) entry which is preliminary data.</text>
</comment>
<keyword evidence="2" id="KW-0472">Membrane</keyword>
<dbReference type="Proteomes" id="UP001152607">
    <property type="component" value="Unassembled WGS sequence"/>
</dbReference>
<evidence type="ECO:0000256" key="1">
    <source>
        <dbReference type="SAM" id="MobiDB-lite"/>
    </source>
</evidence>
<feature type="compositionally biased region" description="Polar residues" evidence="1">
    <location>
        <begin position="19"/>
        <end position="33"/>
    </location>
</feature>
<dbReference type="AlphaFoldDB" id="A0A9W4UC13"/>
<evidence type="ECO:0000256" key="2">
    <source>
        <dbReference type="SAM" id="Phobius"/>
    </source>
</evidence>
<accession>A0A9W4UC13</accession>
<feature type="compositionally biased region" description="Low complexity" evidence="1">
    <location>
        <begin position="57"/>
        <end position="68"/>
    </location>
</feature>
<sequence>MFILIIPFLFEYTINDTMGSSSEPKSDHSQWTNLPDVIAEGNENPDSFENPGERQEPTSIPPKSSSPTEGSRSTPSTLNVPSKDSDSASSAHQVGAGSFATNTQSTHASAVNKDNSGGFDVQPERNVYSRQYAEKVVCYSMCIFVVLALFLVFAEVYCSESNSGRLKDEL</sequence>
<proteinExistence type="predicted"/>
<organism evidence="3 4">
    <name type="scientific">Periconia digitata</name>
    <dbReference type="NCBI Taxonomy" id="1303443"/>
    <lineage>
        <taxon>Eukaryota</taxon>
        <taxon>Fungi</taxon>
        <taxon>Dikarya</taxon>
        <taxon>Ascomycota</taxon>
        <taxon>Pezizomycotina</taxon>
        <taxon>Dothideomycetes</taxon>
        <taxon>Pleosporomycetidae</taxon>
        <taxon>Pleosporales</taxon>
        <taxon>Massarineae</taxon>
        <taxon>Periconiaceae</taxon>
        <taxon>Periconia</taxon>
    </lineage>
</organism>
<name>A0A9W4UC13_9PLEO</name>
<keyword evidence="2" id="KW-1133">Transmembrane helix</keyword>
<gene>
    <name evidence="3" type="ORF">PDIGIT_LOCUS5190</name>
</gene>
<keyword evidence="4" id="KW-1185">Reference proteome</keyword>
<feature type="transmembrane region" description="Helical" evidence="2">
    <location>
        <begin position="136"/>
        <end position="157"/>
    </location>
</feature>
<evidence type="ECO:0000313" key="4">
    <source>
        <dbReference type="Proteomes" id="UP001152607"/>
    </source>
</evidence>